<proteinExistence type="predicted"/>
<organism evidence="2 3">
    <name type="scientific">Pseudarcicella hirudinis</name>
    <dbReference type="NCBI Taxonomy" id="1079859"/>
    <lineage>
        <taxon>Bacteria</taxon>
        <taxon>Pseudomonadati</taxon>
        <taxon>Bacteroidota</taxon>
        <taxon>Cytophagia</taxon>
        <taxon>Cytophagales</taxon>
        <taxon>Flectobacillaceae</taxon>
        <taxon>Pseudarcicella</taxon>
    </lineage>
</organism>
<dbReference type="Pfam" id="PF01569">
    <property type="entry name" value="PAP2"/>
    <property type="match status" value="1"/>
</dbReference>
<feature type="domain" description="Phosphatidic acid phosphatase type 2/haloperoxidase" evidence="1">
    <location>
        <begin position="322"/>
        <end position="442"/>
    </location>
</feature>
<dbReference type="PANTHER" id="PTHR34599">
    <property type="entry name" value="PEROXIDASE-RELATED"/>
    <property type="match status" value="1"/>
</dbReference>
<dbReference type="InterPro" id="IPR000326">
    <property type="entry name" value="PAP2/HPO"/>
</dbReference>
<dbReference type="PANTHER" id="PTHR34599:SF2">
    <property type="entry name" value="TRAF-TYPE DOMAIN-CONTAINING PROTEIN"/>
    <property type="match status" value="1"/>
</dbReference>
<evidence type="ECO:0000313" key="3">
    <source>
        <dbReference type="Proteomes" id="UP000199306"/>
    </source>
</evidence>
<gene>
    <name evidence="2" type="ORF">SAMN04515674_1068</name>
</gene>
<accession>A0A1I5TG28</accession>
<dbReference type="CDD" id="cd03398">
    <property type="entry name" value="PAP2_haloperoxidase"/>
    <property type="match status" value="1"/>
</dbReference>
<dbReference type="SUPFAM" id="SSF48317">
    <property type="entry name" value="Acid phosphatase/Vanadium-dependent haloperoxidase"/>
    <property type="match status" value="1"/>
</dbReference>
<dbReference type="InterPro" id="IPR036938">
    <property type="entry name" value="PAP2/HPO_sf"/>
</dbReference>
<evidence type="ECO:0000259" key="1">
    <source>
        <dbReference type="Pfam" id="PF01569"/>
    </source>
</evidence>
<dbReference type="AlphaFoldDB" id="A0A1I5TG28"/>
<dbReference type="Proteomes" id="UP000199306">
    <property type="component" value="Unassembled WGS sequence"/>
</dbReference>
<sequence length="456" mass="51580">MKMVIEQIKFFTELKQIVRVTLLLTLGLFYSFSGKSQKPEFKADAAVYTRTMKKLTNVMVEDVTGPCAAARYYAYAGLAPYAILLQQAKPKKYSELYGRLKAFPDLSSVKPAKEIDLNFAALYALLRMGEELLPSGFTLEKPRNELINEAKLKYRISDETIRESRAYADSIVKRLVRYAAKDGYVKTSGYLRYTPGKKPGSWKPTPPAYTEAYEPHWRTLRPFLLGSADQFKPLPEVPYSTEKDSKFFSLTKEVYDTVKVLTKEQMHIANFWDCNPFFLNQKGHISFGTKKISPGGHWIGITGLACQQKKLSFEETVRWHALVGITMADAFISCWDEKYRSNRIRPETVINEQIDPAWRSFLQTPPFPEYTSGHSVVSASVATLLTKLSGGGFAYTDTTEVEFGVPKRSFKSFKHAASEAAISRLYGGIHFRDAIENGMRQGENIGNYAISKLNVQ</sequence>
<dbReference type="EMBL" id="FOXH01000006">
    <property type="protein sequence ID" value="SFP81356.1"/>
    <property type="molecule type" value="Genomic_DNA"/>
</dbReference>
<dbReference type="RefSeq" id="WP_092017080.1">
    <property type="nucleotide sequence ID" value="NZ_FOXH01000006.1"/>
</dbReference>
<protein>
    <submittedName>
        <fullName evidence="2">PAP2 superfamily protein</fullName>
    </submittedName>
</protein>
<dbReference type="OrthoDB" id="7793240at2"/>
<dbReference type="InterPro" id="IPR052559">
    <property type="entry name" value="V-haloperoxidase"/>
</dbReference>
<reference evidence="2 3" key="1">
    <citation type="submission" date="2016-10" db="EMBL/GenBank/DDBJ databases">
        <authorList>
            <person name="de Groot N.N."/>
        </authorList>
    </citation>
    <scope>NUCLEOTIDE SEQUENCE [LARGE SCALE GENOMIC DNA]</scope>
    <source>
        <strain evidence="3">E92,LMG 26720,CCM 7988</strain>
    </source>
</reference>
<name>A0A1I5TG28_9BACT</name>
<keyword evidence="3" id="KW-1185">Reference proteome</keyword>
<dbReference type="Gene3D" id="1.10.606.20">
    <property type="match status" value="1"/>
</dbReference>
<dbReference type="STRING" id="1079859.SAMN04515674_1068"/>
<evidence type="ECO:0000313" key="2">
    <source>
        <dbReference type="EMBL" id="SFP81356.1"/>
    </source>
</evidence>